<accession>A0ABM7MIF9</accession>
<evidence type="ECO:0000313" key="2">
    <source>
        <dbReference type="Proteomes" id="UP000824366"/>
    </source>
</evidence>
<proteinExistence type="predicted"/>
<protein>
    <submittedName>
        <fullName evidence="1">Uncharacterized protein</fullName>
    </submittedName>
</protein>
<keyword evidence="2" id="KW-1185">Reference proteome</keyword>
<sequence>MLLTIGLKMRRHFEVWRIADPDALPAACLSAFNRGIQNER</sequence>
<name>A0ABM7MIF9_9BURK</name>
<organism evidence="1 2">
    <name type="scientific">Rhodoferax lithotrophicus</name>
    <dbReference type="NCBI Taxonomy" id="2798804"/>
    <lineage>
        <taxon>Bacteria</taxon>
        <taxon>Pseudomonadati</taxon>
        <taxon>Pseudomonadota</taxon>
        <taxon>Betaproteobacteria</taxon>
        <taxon>Burkholderiales</taxon>
        <taxon>Comamonadaceae</taxon>
        <taxon>Rhodoferax</taxon>
    </lineage>
</organism>
<dbReference type="Proteomes" id="UP000824366">
    <property type="component" value="Chromosome"/>
</dbReference>
<evidence type="ECO:0000313" key="1">
    <source>
        <dbReference type="EMBL" id="BCO25972.1"/>
    </source>
</evidence>
<reference evidence="1 2" key="1">
    <citation type="journal article" date="2021" name="Microbiol. Spectr.">
        <title>A Single Bacterium Capable of Oxidation and Reduction of Iron at Circumneutral pH.</title>
        <authorList>
            <person name="Kato S."/>
            <person name="Ohkuma M."/>
        </authorList>
    </citation>
    <scope>NUCLEOTIDE SEQUENCE [LARGE SCALE GENOMIC DNA]</scope>
    <source>
        <strain evidence="1 2">MIZ03</strain>
    </source>
</reference>
<gene>
    <name evidence="1" type="ORF">MIZ03_0851</name>
</gene>
<dbReference type="EMBL" id="AP024238">
    <property type="protein sequence ID" value="BCO25972.1"/>
    <property type="molecule type" value="Genomic_DNA"/>
</dbReference>